<proteinExistence type="predicted"/>
<dbReference type="Proteomes" id="UP000053257">
    <property type="component" value="Unassembled WGS sequence"/>
</dbReference>
<dbReference type="HOGENOM" id="CLU_1704885_0_0_1"/>
<dbReference type="AlphaFoldDB" id="A0A0C3SFX0"/>
<dbReference type="EMBL" id="KN840438">
    <property type="protein sequence ID" value="KIP12820.1"/>
    <property type="molecule type" value="Genomic_DNA"/>
</dbReference>
<reference evidence="2 3" key="1">
    <citation type="journal article" date="2014" name="PLoS Genet.">
        <title>Analysis of the Phlebiopsis gigantea genome, transcriptome and secretome provides insight into its pioneer colonization strategies of wood.</title>
        <authorList>
            <person name="Hori C."/>
            <person name="Ishida T."/>
            <person name="Igarashi K."/>
            <person name="Samejima M."/>
            <person name="Suzuki H."/>
            <person name="Master E."/>
            <person name="Ferreira P."/>
            <person name="Ruiz-Duenas F.J."/>
            <person name="Held B."/>
            <person name="Canessa P."/>
            <person name="Larrondo L.F."/>
            <person name="Schmoll M."/>
            <person name="Druzhinina I.S."/>
            <person name="Kubicek C.P."/>
            <person name="Gaskell J.A."/>
            <person name="Kersten P."/>
            <person name="St John F."/>
            <person name="Glasner J."/>
            <person name="Sabat G."/>
            <person name="Splinter BonDurant S."/>
            <person name="Syed K."/>
            <person name="Yadav J."/>
            <person name="Mgbeahuruike A.C."/>
            <person name="Kovalchuk A."/>
            <person name="Asiegbu F.O."/>
            <person name="Lackner G."/>
            <person name="Hoffmeister D."/>
            <person name="Rencoret J."/>
            <person name="Gutierrez A."/>
            <person name="Sun H."/>
            <person name="Lindquist E."/>
            <person name="Barry K."/>
            <person name="Riley R."/>
            <person name="Grigoriev I.V."/>
            <person name="Henrissat B."/>
            <person name="Kues U."/>
            <person name="Berka R.M."/>
            <person name="Martinez A.T."/>
            <person name="Covert S.F."/>
            <person name="Blanchette R.A."/>
            <person name="Cullen D."/>
        </authorList>
    </citation>
    <scope>NUCLEOTIDE SEQUENCE [LARGE SCALE GENOMIC DNA]</scope>
    <source>
        <strain evidence="2 3">11061_1 CR5-6</strain>
    </source>
</reference>
<organism evidence="2 3">
    <name type="scientific">Phlebiopsis gigantea (strain 11061_1 CR5-6)</name>
    <name type="common">White-rot fungus</name>
    <name type="synonym">Peniophora gigantea</name>
    <dbReference type="NCBI Taxonomy" id="745531"/>
    <lineage>
        <taxon>Eukaryota</taxon>
        <taxon>Fungi</taxon>
        <taxon>Dikarya</taxon>
        <taxon>Basidiomycota</taxon>
        <taxon>Agaricomycotina</taxon>
        <taxon>Agaricomycetes</taxon>
        <taxon>Polyporales</taxon>
        <taxon>Phanerochaetaceae</taxon>
        <taxon>Phlebiopsis</taxon>
    </lineage>
</organism>
<evidence type="ECO:0000313" key="2">
    <source>
        <dbReference type="EMBL" id="KIP12820.1"/>
    </source>
</evidence>
<name>A0A0C3SFX0_PHLG1</name>
<protein>
    <submittedName>
        <fullName evidence="2">Uncharacterized protein</fullName>
    </submittedName>
</protein>
<evidence type="ECO:0000313" key="3">
    <source>
        <dbReference type="Proteomes" id="UP000053257"/>
    </source>
</evidence>
<evidence type="ECO:0000256" key="1">
    <source>
        <dbReference type="SAM" id="MobiDB-lite"/>
    </source>
</evidence>
<keyword evidence="3" id="KW-1185">Reference proteome</keyword>
<accession>A0A0C3SFX0</accession>
<feature type="region of interest" description="Disordered" evidence="1">
    <location>
        <begin position="36"/>
        <end position="69"/>
    </location>
</feature>
<sequence>MRGKDLIRHPESEERRAADLCSTVRQPVVSRGRTPAVSWLHGPQNTRHPRRLPDSPAGLLRSQPHAAHGRSGLSLGVEWCREHGSGRKNPLSPWRLHVFCSSSTARGHHFIGKSICSTIRTEAWTRLMKLPAQDTQDPRAMLRNASRVMNNLRL</sequence>
<gene>
    <name evidence="2" type="ORF">PHLGIDRAFT_136444</name>
</gene>